<accession>A0ABY7WRY5</accession>
<proteinExistence type="predicted"/>
<dbReference type="SUPFAM" id="SSF58113">
    <property type="entry name" value="Apolipoprotein A-I"/>
    <property type="match status" value="1"/>
</dbReference>
<reference evidence="1 2" key="1">
    <citation type="submission" date="2023-02" db="EMBL/GenBank/DDBJ databases">
        <title>Genome sequence of Lacticaseibacillus sp. KACC 23028.</title>
        <authorList>
            <person name="Kim S."/>
            <person name="Heo J."/>
            <person name="Kwon S.-W."/>
        </authorList>
    </citation>
    <scope>NUCLEOTIDE SEQUENCE [LARGE SCALE GENOMIC DNA]</scope>
    <source>
        <strain evidence="1 2">KACC 23028</strain>
    </source>
</reference>
<evidence type="ECO:0000313" key="1">
    <source>
        <dbReference type="EMBL" id="WDF81804.1"/>
    </source>
</evidence>
<organism evidence="1 2">
    <name type="scientific">Lacticaseibacillus pabuli</name>
    <dbReference type="NCBI Taxonomy" id="3025672"/>
    <lineage>
        <taxon>Bacteria</taxon>
        <taxon>Bacillati</taxon>
        <taxon>Bacillota</taxon>
        <taxon>Bacilli</taxon>
        <taxon>Lactobacillales</taxon>
        <taxon>Lactobacillaceae</taxon>
        <taxon>Lacticaseibacillus</taxon>
    </lineage>
</organism>
<keyword evidence="2" id="KW-1185">Reference proteome</keyword>
<dbReference type="EMBL" id="CP117884">
    <property type="protein sequence ID" value="WDF81804.1"/>
    <property type="molecule type" value="Genomic_DNA"/>
</dbReference>
<dbReference type="Proteomes" id="UP001220377">
    <property type="component" value="Chromosome"/>
</dbReference>
<protein>
    <submittedName>
        <fullName evidence="1">BppU family phage baseplate upper protein</fullName>
    </submittedName>
</protein>
<dbReference type="RefSeq" id="WP_274258802.1">
    <property type="nucleotide sequence ID" value="NZ_CP117884.1"/>
</dbReference>
<gene>
    <name evidence="1" type="ORF">PQ472_07680</name>
</gene>
<sequence length="646" mass="66933">MILSLDVQRNKSLMAETHVVVDTANKNITQQFQINDGTLLYDLTDCTLEFRVNSSEGVVTGTDTKIDDATNGLFTITWPQALFDHSLDSFQAVFLIKKGDTVVDTTSRFWVTVQPTPGIVEVIGKSALDGVAESLGMLSQAVTEAQKVATDAGNITSGVSAQATAKLADLSKQFDDAKTAINAEIQTVNDESTTKLNAVDTTIAGKLSDLNKQISDAQTNIAAQIKAISDSSTTKLADVDTALATKLAAIEADGAKAATDASAAVQKQYATDVATIKADAVQQVKDVVAASNSSLDDIESKINAINTTELPAMQTTADNLKKQINDLKANEDLAITGINQYDGTALTTVAGKVNLPDYALNSALSDMETKTDAGATYQPKGSYLVAADIAGLQSKTDADAAYQPKGSYVAPTDISDMETKTDAKATYQPKGSYQPAGDYATNAAIADMETKTDAGKTYQPKGSYLTPDAIADMETKTDAGKTYATKAELAAGGKVQTATVNGGAVISPDTNGNLPITVAMPNLAPYETTAALNTTLASYAKSSDVDTKIGAIDLTPFAKTTDLAPFAKTADLAVYGKATDVTAAMTAAKAAQTTANGNTTALGSYAKTTAVGGLASQALGINGVVPNAVEATAKAATTDGKIYLVK</sequence>
<evidence type="ECO:0000313" key="2">
    <source>
        <dbReference type="Proteomes" id="UP001220377"/>
    </source>
</evidence>
<name>A0ABY7WRY5_9LACO</name>